<organism evidence="1 2">
    <name type="scientific">Oryzias melastigma</name>
    <name type="common">Marine medaka</name>
    <dbReference type="NCBI Taxonomy" id="30732"/>
    <lineage>
        <taxon>Eukaryota</taxon>
        <taxon>Metazoa</taxon>
        <taxon>Chordata</taxon>
        <taxon>Craniata</taxon>
        <taxon>Vertebrata</taxon>
        <taxon>Euteleostomi</taxon>
        <taxon>Actinopterygii</taxon>
        <taxon>Neopterygii</taxon>
        <taxon>Teleostei</taxon>
        <taxon>Neoteleostei</taxon>
        <taxon>Acanthomorphata</taxon>
        <taxon>Ovalentaria</taxon>
        <taxon>Atherinomorphae</taxon>
        <taxon>Beloniformes</taxon>
        <taxon>Adrianichthyidae</taxon>
        <taxon>Oryziinae</taxon>
        <taxon>Oryzias</taxon>
    </lineage>
</organism>
<comment type="caution">
    <text evidence="1">The sequence shown here is derived from an EMBL/GenBank/DDBJ whole genome shotgun (WGS) entry which is preliminary data.</text>
</comment>
<dbReference type="AlphaFoldDB" id="A0A834BNS6"/>
<reference evidence="1" key="1">
    <citation type="journal article" name="BMC Genomics">
        <title>Long-read sequencing and de novo genome assembly of marine medaka (Oryzias melastigma).</title>
        <authorList>
            <person name="Liang P."/>
            <person name="Saqib H.S.A."/>
            <person name="Ni X."/>
            <person name="Shen Y."/>
        </authorList>
    </citation>
    <scope>NUCLEOTIDE SEQUENCE</scope>
    <source>
        <strain evidence="1">Bigg-433</strain>
    </source>
</reference>
<evidence type="ECO:0000313" key="2">
    <source>
        <dbReference type="Proteomes" id="UP000646548"/>
    </source>
</evidence>
<proteinExistence type="predicted"/>
<name>A0A834BNS6_ORYME</name>
<accession>A0A834BNS6</accession>
<dbReference type="Proteomes" id="UP000646548">
    <property type="component" value="Unassembled WGS sequence"/>
</dbReference>
<protein>
    <submittedName>
        <fullName evidence="1">Uncharacterized protein</fullName>
    </submittedName>
</protein>
<gene>
    <name evidence="1" type="ORF">FQA47_020117</name>
</gene>
<sequence>MERYLSEPTMIFTVNEISRPLASVSLICNNLVIKELKKTQPQALQPEMGR</sequence>
<dbReference type="EMBL" id="WKFB01000874">
    <property type="protein sequence ID" value="KAF6717157.1"/>
    <property type="molecule type" value="Genomic_DNA"/>
</dbReference>
<evidence type="ECO:0000313" key="1">
    <source>
        <dbReference type="EMBL" id="KAF6717157.1"/>
    </source>
</evidence>